<dbReference type="InterPro" id="IPR036390">
    <property type="entry name" value="WH_DNA-bd_sf"/>
</dbReference>
<gene>
    <name evidence="6" type="ORF">F2P45_09165</name>
</gene>
<dbReference type="InterPro" id="IPR000847">
    <property type="entry name" value="LysR_HTH_N"/>
</dbReference>
<dbReference type="Pfam" id="PF03466">
    <property type="entry name" value="LysR_substrate"/>
    <property type="match status" value="1"/>
</dbReference>
<reference evidence="6 7" key="1">
    <citation type="submission" date="2019-10" db="EMBL/GenBank/DDBJ databases">
        <title>Taxonomy of Antarctic Massilia spp.: description of Massilia rubra sp. nov., Massilia aquatica sp. nov., Massilia mucilaginosa sp. nov., Massilia frigida sp. nov. isolated from streams, lakes and regoliths.</title>
        <authorList>
            <person name="Holochova P."/>
            <person name="Sedlacek I."/>
            <person name="Kralova S."/>
            <person name="Maslanova I."/>
            <person name="Busse H.-J."/>
            <person name="Stankova E."/>
            <person name="Vrbovska V."/>
            <person name="Kovarovic V."/>
            <person name="Bartak M."/>
            <person name="Svec P."/>
            <person name="Pantucek R."/>
        </authorList>
    </citation>
    <scope>NUCLEOTIDE SEQUENCE [LARGE SCALE GENOMIC DNA]</scope>
    <source>
        <strain evidence="6 7">CCM 8733</strain>
    </source>
</reference>
<evidence type="ECO:0000256" key="4">
    <source>
        <dbReference type="ARBA" id="ARBA00023163"/>
    </source>
</evidence>
<dbReference type="PANTHER" id="PTHR30537:SF5">
    <property type="entry name" value="HTH-TYPE TRANSCRIPTIONAL ACTIVATOR TTDR-RELATED"/>
    <property type="match status" value="1"/>
</dbReference>
<dbReference type="Gene3D" id="3.40.190.290">
    <property type="match status" value="1"/>
</dbReference>
<dbReference type="RefSeq" id="WP_166873189.1">
    <property type="nucleotide sequence ID" value="NZ_WHJH01000007.1"/>
</dbReference>
<accession>A0ABX0NQX7</accession>
<dbReference type="PANTHER" id="PTHR30537">
    <property type="entry name" value="HTH-TYPE TRANSCRIPTIONAL REGULATOR"/>
    <property type="match status" value="1"/>
</dbReference>
<dbReference type="InterPro" id="IPR005119">
    <property type="entry name" value="LysR_subst-bd"/>
</dbReference>
<comment type="similarity">
    <text evidence="1">Belongs to the LysR transcriptional regulatory family.</text>
</comment>
<dbReference type="PROSITE" id="PS50931">
    <property type="entry name" value="HTH_LYSR"/>
    <property type="match status" value="1"/>
</dbReference>
<comment type="caution">
    <text evidence="6">The sequence shown here is derived from an EMBL/GenBank/DDBJ whole genome shotgun (WGS) entry which is preliminary data.</text>
</comment>
<dbReference type="Pfam" id="PF00126">
    <property type="entry name" value="HTH_1"/>
    <property type="match status" value="1"/>
</dbReference>
<dbReference type="InterPro" id="IPR058163">
    <property type="entry name" value="LysR-type_TF_proteobact-type"/>
</dbReference>
<keyword evidence="3" id="KW-0238">DNA-binding</keyword>
<proteinExistence type="inferred from homology"/>
<sequence>MTDSSFDGLRAFLAVADLNSFTAAAARLGVTTTAVSKAVKLLEARHGAVLLRRTTRSVALTEAGAALAGMLRGAVGQIDDAFATLHASNGRPSGTLRLTMPRALGALSIAPLAERFRQRCPDVTLDIALDDGTVDLVAAGFDAGIRLGQSVDQDMVAVRLSADLRWSVLAAPAYLARCGRPDTPEALTAHHSLRYRFPDSGALHRWGFVRDGQAFHVDTRGGVIVNDTTLIRQFALAGMGLAYLPDMEAAADIEAGRLERVLAPFVPTTSGLFLYFPVRTQHQPKLRAFIDLAREQAGQAGIPDWA</sequence>
<dbReference type="EMBL" id="WHJH01000007">
    <property type="protein sequence ID" value="NHZ89185.1"/>
    <property type="molecule type" value="Genomic_DNA"/>
</dbReference>
<keyword evidence="7" id="KW-1185">Reference proteome</keyword>
<dbReference type="SUPFAM" id="SSF46785">
    <property type="entry name" value="Winged helix' DNA-binding domain"/>
    <property type="match status" value="1"/>
</dbReference>
<evidence type="ECO:0000313" key="7">
    <source>
        <dbReference type="Proteomes" id="UP000609726"/>
    </source>
</evidence>
<evidence type="ECO:0000313" key="6">
    <source>
        <dbReference type="EMBL" id="NHZ89185.1"/>
    </source>
</evidence>
<keyword evidence="2" id="KW-0805">Transcription regulation</keyword>
<protein>
    <submittedName>
        <fullName evidence="6">LysR family transcriptional regulator</fullName>
    </submittedName>
</protein>
<dbReference type="Proteomes" id="UP000609726">
    <property type="component" value="Unassembled WGS sequence"/>
</dbReference>
<evidence type="ECO:0000256" key="2">
    <source>
        <dbReference type="ARBA" id="ARBA00023015"/>
    </source>
</evidence>
<evidence type="ECO:0000259" key="5">
    <source>
        <dbReference type="PROSITE" id="PS50931"/>
    </source>
</evidence>
<organism evidence="6 7">
    <name type="scientific">Massilia mucilaginosa</name>
    <dbReference type="NCBI Taxonomy" id="2609282"/>
    <lineage>
        <taxon>Bacteria</taxon>
        <taxon>Pseudomonadati</taxon>
        <taxon>Pseudomonadota</taxon>
        <taxon>Betaproteobacteria</taxon>
        <taxon>Burkholderiales</taxon>
        <taxon>Oxalobacteraceae</taxon>
        <taxon>Telluria group</taxon>
        <taxon>Massilia</taxon>
    </lineage>
</organism>
<evidence type="ECO:0000256" key="1">
    <source>
        <dbReference type="ARBA" id="ARBA00009437"/>
    </source>
</evidence>
<dbReference type="CDD" id="cd08474">
    <property type="entry name" value="PBP2_CrgA_like_5"/>
    <property type="match status" value="1"/>
</dbReference>
<feature type="domain" description="HTH lysR-type" evidence="5">
    <location>
        <begin position="1"/>
        <end position="61"/>
    </location>
</feature>
<dbReference type="Gene3D" id="1.10.10.10">
    <property type="entry name" value="Winged helix-like DNA-binding domain superfamily/Winged helix DNA-binding domain"/>
    <property type="match status" value="1"/>
</dbReference>
<dbReference type="InterPro" id="IPR036388">
    <property type="entry name" value="WH-like_DNA-bd_sf"/>
</dbReference>
<dbReference type="SUPFAM" id="SSF53850">
    <property type="entry name" value="Periplasmic binding protein-like II"/>
    <property type="match status" value="1"/>
</dbReference>
<keyword evidence="4" id="KW-0804">Transcription</keyword>
<evidence type="ECO:0000256" key="3">
    <source>
        <dbReference type="ARBA" id="ARBA00023125"/>
    </source>
</evidence>
<name>A0ABX0NQX7_9BURK</name>